<feature type="transmembrane region" description="Helical" evidence="1">
    <location>
        <begin position="669"/>
        <end position="685"/>
    </location>
</feature>
<feature type="transmembrane region" description="Helical" evidence="1">
    <location>
        <begin position="705"/>
        <end position="730"/>
    </location>
</feature>
<evidence type="ECO:0000259" key="2">
    <source>
        <dbReference type="Pfam" id="PF01757"/>
    </source>
</evidence>
<dbReference type="EMBL" id="BRXW01000696">
    <property type="protein sequence ID" value="GMH74357.1"/>
    <property type="molecule type" value="Genomic_DNA"/>
</dbReference>
<keyword evidence="1" id="KW-1133">Transmembrane helix</keyword>
<feature type="transmembrane region" description="Helical" evidence="1">
    <location>
        <begin position="639"/>
        <end position="657"/>
    </location>
</feature>
<feature type="transmembrane region" description="Helical" evidence="1">
    <location>
        <begin position="404"/>
        <end position="423"/>
    </location>
</feature>
<proteinExistence type="predicted"/>
<dbReference type="InterPro" id="IPR052728">
    <property type="entry name" value="O2_lipid_transport_reg"/>
</dbReference>
<keyword evidence="4" id="KW-1185">Reference proteome</keyword>
<dbReference type="InterPro" id="IPR002656">
    <property type="entry name" value="Acyl_transf_3_dom"/>
</dbReference>
<evidence type="ECO:0000256" key="1">
    <source>
        <dbReference type="SAM" id="Phobius"/>
    </source>
</evidence>
<feature type="transmembrane region" description="Helical" evidence="1">
    <location>
        <begin position="500"/>
        <end position="526"/>
    </location>
</feature>
<evidence type="ECO:0000313" key="4">
    <source>
        <dbReference type="Proteomes" id="UP001165122"/>
    </source>
</evidence>
<dbReference type="GO" id="GO:0016747">
    <property type="term" value="F:acyltransferase activity, transferring groups other than amino-acyl groups"/>
    <property type="evidence" value="ECO:0007669"/>
    <property type="project" value="InterPro"/>
</dbReference>
<feature type="transmembrane region" description="Helical" evidence="1">
    <location>
        <begin position="309"/>
        <end position="332"/>
    </location>
</feature>
<organism evidence="3 4">
    <name type="scientific">Triparma laevis f. longispina</name>
    <dbReference type="NCBI Taxonomy" id="1714387"/>
    <lineage>
        <taxon>Eukaryota</taxon>
        <taxon>Sar</taxon>
        <taxon>Stramenopiles</taxon>
        <taxon>Ochrophyta</taxon>
        <taxon>Bolidophyceae</taxon>
        <taxon>Parmales</taxon>
        <taxon>Triparmaceae</taxon>
        <taxon>Triparma</taxon>
    </lineage>
</organism>
<feature type="transmembrane region" description="Helical" evidence="1">
    <location>
        <begin position="201"/>
        <end position="224"/>
    </location>
</feature>
<dbReference type="OrthoDB" id="207378at2759"/>
<dbReference type="Proteomes" id="UP001165122">
    <property type="component" value="Unassembled WGS sequence"/>
</dbReference>
<feature type="transmembrane region" description="Helical" evidence="1">
    <location>
        <begin position="352"/>
        <end position="378"/>
    </location>
</feature>
<feature type="transmembrane region" description="Helical" evidence="1">
    <location>
        <begin position="554"/>
        <end position="571"/>
    </location>
</feature>
<accession>A0A9W7ED01</accession>
<dbReference type="PANTHER" id="PTHR11161:SF0">
    <property type="entry name" value="O-ACYLTRANSFERASE LIKE PROTEIN"/>
    <property type="match status" value="1"/>
</dbReference>
<keyword evidence="1" id="KW-0812">Transmembrane</keyword>
<keyword evidence="1" id="KW-0472">Membrane</keyword>
<dbReference type="Pfam" id="PF01757">
    <property type="entry name" value="Acyl_transf_3"/>
    <property type="match status" value="1"/>
</dbReference>
<gene>
    <name evidence="3" type="ORF">TrLO_g3209</name>
</gene>
<feature type="transmembrane region" description="Helical" evidence="1">
    <location>
        <begin position="589"/>
        <end position="608"/>
    </location>
</feature>
<evidence type="ECO:0000313" key="3">
    <source>
        <dbReference type="EMBL" id="GMH74357.1"/>
    </source>
</evidence>
<reference evidence="4" key="1">
    <citation type="journal article" date="2023" name="Commun. Biol.">
        <title>Genome analysis of Parmales, the sister group of diatoms, reveals the evolutionary specialization of diatoms from phago-mixotrophs to photoautotrophs.</title>
        <authorList>
            <person name="Ban H."/>
            <person name="Sato S."/>
            <person name="Yoshikawa S."/>
            <person name="Yamada K."/>
            <person name="Nakamura Y."/>
            <person name="Ichinomiya M."/>
            <person name="Sato N."/>
            <person name="Blanc-Mathieu R."/>
            <person name="Endo H."/>
            <person name="Kuwata A."/>
            <person name="Ogata H."/>
        </authorList>
    </citation>
    <scope>NUCLEOTIDE SEQUENCE [LARGE SCALE GENOMIC DNA]</scope>
    <source>
        <strain evidence="4">NIES 3700</strain>
    </source>
</reference>
<dbReference type="AlphaFoldDB" id="A0A9W7ED01"/>
<feature type="transmembrane region" description="Helical" evidence="1">
    <location>
        <begin position="468"/>
        <end position="488"/>
    </location>
</feature>
<dbReference type="PANTHER" id="PTHR11161">
    <property type="entry name" value="O-ACYLTRANSFERASE"/>
    <property type="match status" value="1"/>
</dbReference>
<protein>
    <recommendedName>
        <fullName evidence="2">Acyltransferase 3 domain-containing protein</fullName>
    </recommendedName>
</protein>
<comment type="caution">
    <text evidence="3">The sequence shown here is derived from an EMBL/GenBank/DDBJ whole genome shotgun (WGS) entry which is preliminary data.</text>
</comment>
<feature type="domain" description="Acyltransferase 3" evidence="2">
    <location>
        <begin position="305"/>
        <end position="727"/>
    </location>
</feature>
<sequence>MTALQACITELTALANPTDDTLIGLYNAASGKFDPAVYVTSLAQFISPNPTATSSFTTNAGLQMGNYAACTDMNYYAYDYSTLNSENLTPNFCASMSLGAVCVPSACNLANNGFTFDELKAQVVLLLKQYDGSASEAKRLEFEGCQGVDVFPGLGVCASLNSKFQYFSTLFSYLSFFGQLQAEPSTKCYPDDGPIFDDPNVIATMSILCGIAALVLISTIWSALARAPVDYFSSAPQTPDADGLLSAPLLNVSEKHGSNVSESVSESASESARLLSKPPAIIEFFDAYSNMGSLFSFSRRPGPFACLDCLRAISALWIILGHTLFWSSFYSLQPYKIQPGPDSMDSTFLGQVLFTQSFSMAVDTFFFLSAFLAAYFLLKECAKKPNFSFFKCWLSKFINRCIRIWPAFAATLFGSWFLMPLLVDSPGMDPNINATCGVDYGWLEALLFTNNILPWDNRGPGNCFGHTWYLACDMQLYFILPPIVMGYMKTRELDIQTEKSVLRIAFFLCLLAAIIGSCCYSVVMAWDDETGWSSFMNDGVLGANFGKDYYALPWTRFPAYYLGVCCAIAWFEKENNAADFKLSFHKRNFLVFVGMLLVLVPIYGGYWGNRQAPCYLYDSSGEDCGSDVGDAARAFKAAFNRPAFVIGVAILSMICFNRQGGMIQNVMECKVWLPISLVSYAMYLIHPALLTLKLASQPSQTYISYYLYILEYVGVVLLAFMAAVVISVCVEQPFGKLQRKYVWK</sequence>
<name>A0A9W7ED01_9STRA</name>